<accession>A0A6A5SBB5</accession>
<keyword evidence="2" id="KW-1185">Reference proteome</keyword>
<name>A0A6A5SBB5_9PLEO</name>
<reference evidence="1" key="1">
    <citation type="journal article" date="2020" name="Stud. Mycol.">
        <title>101 Dothideomycetes genomes: a test case for predicting lifestyles and emergence of pathogens.</title>
        <authorList>
            <person name="Haridas S."/>
            <person name="Albert R."/>
            <person name="Binder M."/>
            <person name="Bloem J."/>
            <person name="Labutti K."/>
            <person name="Salamov A."/>
            <person name="Andreopoulos B."/>
            <person name="Baker S."/>
            <person name="Barry K."/>
            <person name="Bills G."/>
            <person name="Bluhm B."/>
            <person name="Cannon C."/>
            <person name="Castanera R."/>
            <person name="Culley D."/>
            <person name="Daum C."/>
            <person name="Ezra D."/>
            <person name="Gonzalez J."/>
            <person name="Henrissat B."/>
            <person name="Kuo A."/>
            <person name="Liang C."/>
            <person name="Lipzen A."/>
            <person name="Lutzoni F."/>
            <person name="Magnuson J."/>
            <person name="Mondo S."/>
            <person name="Nolan M."/>
            <person name="Ohm R."/>
            <person name="Pangilinan J."/>
            <person name="Park H.-J."/>
            <person name="Ramirez L."/>
            <person name="Alfaro M."/>
            <person name="Sun H."/>
            <person name="Tritt A."/>
            <person name="Yoshinaga Y."/>
            <person name="Zwiers L.-H."/>
            <person name="Turgeon B."/>
            <person name="Goodwin S."/>
            <person name="Spatafora J."/>
            <person name="Crous P."/>
            <person name="Grigoriev I."/>
        </authorList>
    </citation>
    <scope>NUCLEOTIDE SEQUENCE</scope>
    <source>
        <strain evidence="1">CBS 161.51</strain>
    </source>
</reference>
<sequence length="237" mass="26093">MVSPYLRDFGHFGLSLLLNPWSLCRKPEGSATESVLNSRYSGHTDRSVSLARIVLWCLGKCGSCVGGLARGAWNRPTGSGAGSISYYNYNLSTQLGMTMFQSGSIRVGPKIRALYSAALYGAVSSTQYVDKTNATYGDMIMRLGGEGATGIQAAMDFWNNIRIPKLESLFDHNSGDPHRWVATPWQESAQNYSSLIGDRIERVYQNFTGNTTFNTSSGYQNFDVREERALITHDITG</sequence>
<dbReference type="AlphaFoldDB" id="A0A6A5SBB5"/>
<organism evidence="1 2">
    <name type="scientific">Clathrospora elynae</name>
    <dbReference type="NCBI Taxonomy" id="706981"/>
    <lineage>
        <taxon>Eukaryota</taxon>
        <taxon>Fungi</taxon>
        <taxon>Dikarya</taxon>
        <taxon>Ascomycota</taxon>
        <taxon>Pezizomycotina</taxon>
        <taxon>Dothideomycetes</taxon>
        <taxon>Pleosporomycetidae</taxon>
        <taxon>Pleosporales</taxon>
        <taxon>Diademaceae</taxon>
        <taxon>Clathrospora</taxon>
    </lineage>
</organism>
<proteinExistence type="predicted"/>
<protein>
    <submittedName>
        <fullName evidence="1">Uncharacterized protein</fullName>
    </submittedName>
</protein>
<evidence type="ECO:0000313" key="1">
    <source>
        <dbReference type="EMBL" id="KAF1935726.1"/>
    </source>
</evidence>
<dbReference type="Proteomes" id="UP000800038">
    <property type="component" value="Unassembled WGS sequence"/>
</dbReference>
<gene>
    <name evidence="1" type="ORF">EJ02DRAFT_470979</name>
</gene>
<dbReference type="EMBL" id="ML976240">
    <property type="protein sequence ID" value="KAF1935726.1"/>
    <property type="molecule type" value="Genomic_DNA"/>
</dbReference>
<dbReference type="OrthoDB" id="3726939at2759"/>
<evidence type="ECO:0000313" key="2">
    <source>
        <dbReference type="Proteomes" id="UP000800038"/>
    </source>
</evidence>